<dbReference type="Gene3D" id="3.90.400.10">
    <property type="entry name" value="Oligo-1,6-glucosidase, Domain 2"/>
    <property type="match status" value="1"/>
</dbReference>
<dbReference type="GO" id="GO:0004556">
    <property type="term" value="F:alpha-amylase activity"/>
    <property type="evidence" value="ECO:0007669"/>
    <property type="project" value="InterPro"/>
</dbReference>
<dbReference type="SUPFAM" id="SSF51445">
    <property type="entry name" value="(Trans)glycosidases"/>
    <property type="match status" value="1"/>
</dbReference>
<dbReference type="PRINTS" id="PR00110">
    <property type="entry name" value="ALPHAAMYLASE"/>
</dbReference>
<dbReference type="InterPro" id="IPR014756">
    <property type="entry name" value="Ig_E-set"/>
</dbReference>
<dbReference type="InterPro" id="IPR006047">
    <property type="entry name" value="GH13_cat_dom"/>
</dbReference>
<dbReference type="InterPro" id="IPR045857">
    <property type="entry name" value="O16G_dom_2"/>
</dbReference>
<keyword evidence="2" id="KW-0378">Hydrolase</keyword>
<dbReference type="GO" id="GO:0043169">
    <property type="term" value="F:cation binding"/>
    <property type="evidence" value="ECO:0007669"/>
    <property type="project" value="InterPro"/>
</dbReference>
<dbReference type="InterPro" id="IPR006046">
    <property type="entry name" value="Alpha_amylase"/>
</dbReference>
<gene>
    <name evidence="7" type="ORF">EDD74_11620</name>
    <name evidence="6" type="ORF">FAEUMB_14980</name>
</gene>
<evidence type="ECO:0000259" key="5">
    <source>
        <dbReference type="SMART" id="SM00642"/>
    </source>
</evidence>
<evidence type="ECO:0000313" key="7">
    <source>
        <dbReference type="EMBL" id="TCS66844.1"/>
    </source>
</evidence>
<dbReference type="Proteomes" id="UP000294613">
    <property type="component" value="Unassembled WGS sequence"/>
</dbReference>
<dbReference type="Gene3D" id="3.20.20.80">
    <property type="entry name" value="Glycosidases"/>
    <property type="match status" value="1"/>
</dbReference>
<dbReference type="SUPFAM" id="SSF81296">
    <property type="entry name" value="E set domains"/>
    <property type="match status" value="1"/>
</dbReference>
<dbReference type="PANTHER" id="PTHR10357:SF210">
    <property type="entry name" value="MALTODEXTRIN GLUCOSIDASE"/>
    <property type="match status" value="1"/>
</dbReference>
<evidence type="ECO:0000256" key="2">
    <source>
        <dbReference type="ARBA" id="ARBA00022801"/>
    </source>
</evidence>
<proteinExistence type="inferred from homology"/>
<evidence type="ECO:0000313" key="8">
    <source>
        <dbReference type="Proteomes" id="UP000294613"/>
    </source>
</evidence>
<dbReference type="EMBL" id="BHEO01000008">
    <property type="protein sequence ID" value="GBU04957.1"/>
    <property type="molecule type" value="Genomic_DNA"/>
</dbReference>
<dbReference type="GO" id="GO:0005975">
    <property type="term" value="P:carbohydrate metabolic process"/>
    <property type="evidence" value="ECO:0007669"/>
    <property type="project" value="InterPro"/>
</dbReference>
<reference evidence="6 9" key="1">
    <citation type="journal article" date="2018" name="Int. J. Syst. Evol. Microbiol.">
        <title>Draft Genome Sequence of Faecalimonas umbilicata JCM 30896T, an Acetate-Producing Bacterium Isolated from Human Feces.</title>
        <authorList>
            <person name="Sakamoto M."/>
            <person name="Ikeyama N."/>
            <person name="Yuki M."/>
            <person name="Ohkuma M."/>
        </authorList>
    </citation>
    <scope>NUCLEOTIDE SEQUENCE [LARGE SCALE GENOMIC DNA]</scope>
    <source>
        <strain evidence="6 9">EGH7</strain>
    </source>
</reference>
<dbReference type="Pfam" id="PF00128">
    <property type="entry name" value="Alpha-amylase"/>
    <property type="match status" value="1"/>
</dbReference>
<evidence type="ECO:0000313" key="6">
    <source>
        <dbReference type="EMBL" id="GBU04957.1"/>
    </source>
</evidence>
<feature type="domain" description="Glycosyl hydrolase family 13 catalytic" evidence="5">
    <location>
        <begin position="167"/>
        <end position="530"/>
    </location>
</feature>
<dbReference type="EMBL" id="SLZV01000016">
    <property type="protein sequence ID" value="TCS66844.1"/>
    <property type="molecule type" value="Genomic_DNA"/>
</dbReference>
<dbReference type="InterPro" id="IPR017853">
    <property type="entry name" value="GH"/>
</dbReference>
<organism evidence="7 8">
    <name type="scientific">Faecalimonas umbilicata</name>
    <dbReference type="NCBI Taxonomy" id="1912855"/>
    <lineage>
        <taxon>Bacteria</taxon>
        <taxon>Bacillati</taxon>
        <taxon>Bacillota</taxon>
        <taxon>Clostridia</taxon>
        <taxon>Lachnospirales</taxon>
        <taxon>Lachnospiraceae</taxon>
        <taxon>Faecalimonas</taxon>
    </lineage>
</organism>
<dbReference type="Pfam" id="PF02903">
    <property type="entry name" value="Alpha-amylase_N"/>
    <property type="match status" value="1"/>
</dbReference>
<dbReference type="Gene3D" id="2.60.40.10">
    <property type="entry name" value="Immunoglobulins"/>
    <property type="match status" value="1"/>
</dbReference>
<dbReference type="CDD" id="cd02857">
    <property type="entry name" value="E_set_CDase_PDE_N"/>
    <property type="match status" value="1"/>
</dbReference>
<sequence length="607" mass="71749">MYLGRKAVLLQRELTEERTERAMNFTGVYHKTSEQMSYPKNDRELIINIKTGYDVKRVFLHYGDPFESGILGGKETWTGKREEICYKKRLKHQIWWTTTVVPAYRRCKYYFELQTEEEIWYYFEDGFLTEKQMQMDGRMLQCFIVPWMNPADINRTPGWVNETVWYQIFPDRFCNGTPEENTEDIVPWRSGEVTNAERFGGNLAGIRMRLSYLKELGINGIYLNPIMEAESNHKYDTTDYTKIDSHFGTNEEFAALVKEAHALGIRVMVDAVFNHSGRKFAPWLDVQKNGQESDYAEWFMINDWTSLKKEADTRDGRFYSFAFVDNMPKLNTNNEEVIAYFCKICENWIKEFDIDGIRFDVGNEVSHRFLKRVRSHVRAIKPDLYLLGEIWHDASQWLNGEEYDSVMNYPLMSGIHDFFLDPSATKEDFEYMINRCYTMYMQQNNNVLFNLLDSHDTERLMNRLQNLDRFYQQLAVLFTMPGSPCIYYGTEIAMEGGYDPDCRRCMPWSELSQEENQEKIREIQTLITLRKEESAFRSLYFHFPNTYREARLVEYVKLDDEGNQVEILLNGTEKDLDVKQQGEVLFARAYDNGKLRKNGTLIRRGCI</sequence>
<dbReference type="InterPro" id="IPR004185">
    <property type="entry name" value="Glyco_hydro_13_lg-like_dom"/>
</dbReference>
<protein>
    <submittedName>
        <fullName evidence="6 7">Glycosidase</fullName>
    </submittedName>
</protein>
<dbReference type="AlphaFoldDB" id="A0A4R3JKJ8"/>
<evidence type="ECO:0000256" key="3">
    <source>
        <dbReference type="ARBA" id="ARBA00023295"/>
    </source>
</evidence>
<keyword evidence="9" id="KW-1185">Reference proteome</keyword>
<keyword evidence="3 7" id="KW-0326">Glycosidase</keyword>
<dbReference type="CDD" id="cd11338">
    <property type="entry name" value="AmyAc_CMD"/>
    <property type="match status" value="1"/>
</dbReference>
<reference evidence="7 8" key="2">
    <citation type="submission" date="2019-03" db="EMBL/GenBank/DDBJ databases">
        <title>Genomic Encyclopedia of Type Strains, Phase IV (KMG-IV): sequencing the most valuable type-strain genomes for metagenomic binning, comparative biology and taxonomic classification.</title>
        <authorList>
            <person name="Goeker M."/>
        </authorList>
    </citation>
    <scope>NUCLEOTIDE SEQUENCE [LARGE SCALE GENOMIC DNA]</scope>
    <source>
        <strain evidence="7 8">DSM 103426</strain>
    </source>
</reference>
<comment type="similarity">
    <text evidence="1 4">Belongs to the glycosyl hydrolase 13 family.</text>
</comment>
<dbReference type="Proteomes" id="UP000702954">
    <property type="component" value="Unassembled WGS sequence"/>
</dbReference>
<accession>A0A4R3JKJ8</accession>
<evidence type="ECO:0000256" key="1">
    <source>
        <dbReference type="ARBA" id="ARBA00008061"/>
    </source>
</evidence>
<name>A0A4R3JKJ8_9FIRM</name>
<dbReference type="SMART" id="SM00642">
    <property type="entry name" value="Aamy"/>
    <property type="match status" value="1"/>
</dbReference>
<comment type="caution">
    <text evidence="7">The sequence shown here is derived from an EMBL/GenBank/DDBJ whole genome shotgun (WGS) entry which is preliminary data.</text>
</comment>
<evidence type="ECO:0000313" key="9">
    <source>
        <dbReference type="Proteomes" id="UP000702954"/>
    </source>
</evidence>
<dbReference type="InterPro" id="IPR013783">
    <property type="entry name" value="Ig-like_fold"/>
</dbReference>
<evidence type="ECO:0000256" key="4">
    <source>
        <dbReference type="RuleBase" id="RU003615"/>
    </source>
</evidence>
<dbReference type="PANTHER" id="PTHR10357">
    <property type="entry name" value="ALPHA-AMYLASE FAMILY MEMBER"/>
    <property type="match status" value="1"/>
</dbReference>